<dbReference type="Pfam" id="PF04316">
    <property type="entry name" value="FlgM"/>
    <property type="match status" value="1"/>
</dbReference>
<evidence type="ECO:0000256" key="2">
    <source>
        <dbReference type="ARBA" id="ARBA00017823"/>
    </source>
</evidence>
<feature type="region of interest" description="Disordered" evidence="9">
    <location>
        <begin position="1"/>
        <end position="56"/>
    </location>
</feature>
<keyword evidence="11" id="KW-0282">Flagellum</keyword>
<accession>A0A7W9TSV7</accession>
<evidence type="ECO:0000256" key="3">
    <source>
        <dbReference type="ARBA" id="ARBA00022491"/>
    </source>
</evidence>
<comment type="similarity">
    <text evidence="1">Belongs to the FlgM family.</text>
</comment>
<dbReference type="NCBIfam" id="TIGR03824">
    <property type="entry name" value="FlgM_jcvi"/>
    <property type="match status" value="1"/>
</dbReference>
<dbReference type="Proteomes" id="UP000571554">
    <property type="component" value="Unassembled WGS sequence"/>
</dbReference>
<dbReference type="RefSeq" id="WP_183721502.1">
    <property type="nucleotide sequence ID" value="NZ_JACHBW010000002.1"/>
</dbReference>
<dbReference type="InterPro" id="IPR031316">
    <property type="entry name" value="FlgM_C"/>
</dbReference>
<sequence length="119" mass="11730">MKIDTSNRNDALPLQDGLTRAQQGETASTATTAGATSSAPAASAASAQSTSSDANVSLSNLSSSLRSLAASGSADIDTAHVQSIKDAIKNGTLQIDTGKIADGILETARGLVKPAASGS</sequence>
<protein>
    <recommendedName>
        <fullName evidence="2">Negative regulator of flagellin synthesis</fullName>
    </recommendedName>
    <alternativeName>
        <fullName evidence="8">Anti-sigma-28 factor</fullName>
    </alternativeName>
</protein>
<comment type="function">
    <text evidence="7">Responsible for the coupling of flagellin expression to flagellar assembly by preventing expression of the flagellin genes when a component of the middle class of proteins is defective. It negatively regulates flagellar genes by inhibiting the activity of FliA by directly binding to FliA.</text>
</comment>
<evidence type="ECO:0000256" key="7">
    <source>
        <dbReference type="ARBA" id="ARBA00024739"/>
    </source>
</evidence>
<evidence type="ECO:0000256" key="4">
    <source>
        <dbReference type="ARBA" id="ARBA00022795"/>
    </source>
</evidence>
<dbReference type="GO" id="GO:0044781">
    <property type="term" value="P:bacterial-type flagellum organization"/>
    <property type="evidence" value="ECO:0007669"/>
    <property type="project" value="UniProtKB-KW"/>
</dbReference>
<evidence type="ECO:0000313" key="11">
    <source>
        <dbReference type="EMBL" id="MBB6100838.1"/>
    </source>
</evidence>
<feature type="domain" description="Anti-sigma-28 factor FlgM C-terminal" evidence="10">
    <location>
        <begin position="56"/>
        <end position="106"/>
    </location>
</feature>
<dbReference type="InterPro" id="IPR007412">
    <property type="entry name" value="FlgM"/>
</dbReference>
<evidence type="ECO:0000259" key="10">
    <source>
        <dbReference type="Pfam" id="PF04316"/>
    </source>
</evidence>
<dbReference type="SUPFAM" id="SSF101498">
    <property type="entry name" value="Anti-sigma factor FlgM"/>
    <property type="match status" value="1"/>
</dbReference>
<dbReference type="AlphaFoldDB" id="A0A7W9TSV7"/>
<evidence type="ECO:0000256" key="1">
    <source>
        <dbReference type="ARBA" id="ARBA00005322"/>
    </source>
</evidence>
<keyword evidence="4" id="KW-1005">Bacterial flagellum biogenesis</keyword>
<evidence type="ECO:0000313" key="12">
    <source>
        <dbReference type="Proteomes" id="UP000571554"/>
    </source>
</evidence>
<dbReference type="InterPro" id="IPR035890">
    <property type="entry name" value="Anti-sigma-28_factor_FlgM_sf"/>
</dbReference>
<keyword evidence="6" id="KW-0804">Transcription</keyword>
<feature type="compositionally biased region" description="Low complexity" evidence="9">
    <location>
        <begin position="26"/>
        <end position="56"/>
    </location>
</feature>
<evidence type="ECO:0000256" key="6">
    <source>
        <dbReference type="ARBA" id="ARBA00023163"/>
    </source>
</evidence>
<reference evidence="11 12" key="1">
    <citation type="submission" date="2020-08" db="EMBL/GenBank/DDBJ databases">
        <title>Above-ground endophytic microbial communities from plants in different locations in the United States.</title>
        <authorList>
            <person name="Frank C."/>
        </authorList>
    </citation>
    <scope>NUCLEOTIDE SEQUENCE [LARGE SCALE GENOMIC DNA]</scope>
    <source>
        <strain evidence="11 12">WP4_2_2</strain>
    </source>
</reference>
<keyword evidence="12" id="KW-1185">Reference proteome</keyword>
<evidence type="ECO:0000256" key="9">
    <source>
        <dbReference type="SAM" id="MobiDB-lite"/>
    </source>
</evidence>
<keyword evidence="11" id="KW-0966">Cell projection</keyword>
<comment type="caution">
    <text evidence="11">The sequence shown here is derived from an EMBL/GenBank/DDBJ whole genome shotgun (WGS) entry which is preliminary data.</text>
</comment>
<dbReference type="GO" id="GO:0045892">
    <property type="term" value="P:negative regulation of DNA-templated transcription"/>
    <property type="evidence" value="ECO:0007669"/>
    <property type="project" value="InterPro"/>
</dbReference>
<organism evidence="11 12">
    <name type="scientific">Paraburkholderia bannensis</name>
    <dbReference type="NCBI Taxonomy" id="765414"/>
    <lineage>
        <taxon>Bacteria</taxon>
        <taxon>Pseudomonadati</taxon>
        <taxon>Pseudomonadota</taxon>
        <taxon>Betaproteobacteria</taxon>
        <taxon>Burkholderiales</taxon>
        <taxon>Burkholderiaceae</taxon>
        <taxon>Paraburkholderia</taxon>
    </lineage>
</organism>
<evidence type="ECO:0000256" key="8">
    <source>
        <dbReference type="ARBA" id="ARBA00030117"/>
    </source>
</evidence>
<dbReference type="EMBL" id="JACHBW010000002">
    <property type="protein sequence ID" value="MBB6100838.1"/>
    <property type="molecule type" value="Genomic_DNA"/>
</dbReference>
<evidence type="ECO:0000256" key="5">
    <source>
        <dbReference type="ARBA" id="ARBA00023015"/>
    </source>
</evidence>
<keyword evidence="11" id="KW-0969">Cilium</keyword>
<gene>
    <name evidence="11" type="ORF">F4827_000664</name>
</gene>
<keyword evidence="3" id="KW-0678">Repressor</keyword>
<proteinExistence type="inferred from homology"/>
<name>A0A7W9TSV7_9BURK</name>
<keyword evidence="5" id="KW-0805">Transcription regulation</keyword>